<dbReference type="GO" id="GO:0004029">
    <property type="term" value="F:aldehyde dehydrogenase (NAD+) activity"/>
    <property type="evidence" value="ECO:0007669"/>
    <property type="project" value="TreeGrafter"/>
</dbReference>
<dbReference type="RefSeq" id="WP_231749218.1">
    <property type="nucleotide sequence ID" value="NZ_CP036426.1"/>
</dbReference>
<organism evidence="3 4">
    <name type="scientific">Tautonia plasticadhaerens</name>
    <dbReference type="NCBI Taxonomy" id="2527974"/>
    <lineage>
        <taxon>Bacteria</taxon>
        <taxon>Pseudomonadati</taxon>
        <taxon>Planctomycetota</taxon>
        <taxon>Planctomycetia</taxon>
        <taxon>Isosphaerales</taxon>
        <taxon>Isosphaeraceae</taxon>
        <taxon>Tautonia</taxon>
    </lineage>
</organism>
<gene>
    <name evidence="3" type="ORF">ElP_46320</name>
</gene>
<protein>
    <submittedName>
        <fullName evidence="3">NAD dependent epimerase/dehydratase family protein</fullName>
    </submittedName>
</protein>
<feature type="domain" description="NAD-dependent epimerase/dehydratase" evidence="2">
    <location>
        <begin position="4"/>
        <end position="205"/>
    </location>
</feature>
<proteinExistence type="predicted"/>
<keyword evidence="4" id="KW-1185">Reference proteome</keyword>
<name>A0A518H787_9BACT</name>
<evidence type="ECO:0000313" key="3">
    <source>
        <dbReference type="EMBL" id="QDV36703.1"/>
    </source>
</evidence>
<dbReference type="SUPFAM" id="SSF51735">
    <property type="entry name" value="NAD(P)-binding Rossmann-fold domains"/>
    <property type="match status" value="1"/>
</dbReference>
<dbReference type="KEGG" id="tpla:ElP_46320"/>
<sequence length="296" mass="31715">MSTLIIGCGYLGVRVARRLREDGHRVFGTTRSRARAEALAAEGIEPILADVLDRDSLSGLPSVDRAFYCVGYDRGSGVPIGHVYVDGLRHALGRLANRARRLVYASSTGVYGDHGGGWIDEEAAPDPGTESGRACLQAEAALREFSQEYTYPASILRFSGLYGPGRVMRRDAILAGEPIPSDPEAYLNLVHVDDAASAAVAALRVAKPGPLYLVSDDRPVTRAEFYAELATLLGGPEPRFTTPPGRGPVRGDSNKRVSNRRMKRELGLTLAYPDVSTGLPAALAAERRERDGPSGA</sequence>
<dbReference type="Gene3D" id="3.40.50.720">
    <property type="entry name" value="NAD(P)-binding Rossmann-like Domain"/>
    <property type="match status" value="1"/>
</dbReference>
<evidence type="ECO:0000259" key="2">
    <source>
        <dbReference type="Pfam" id="PF01370"/>
    </source>
</evidence>
<evidence type="ECO:0000256" key="1">
    <source>
        <dbReference type="SAM" id="MobiDB-lite"/>
    </source>
</evidence>
<dbReference type="PANTHER" id="PTHR48079">
    <property type="entry name" value="PROTEIN YEEZ"/>
    <property type="match status" value="1"/>
</dbReference>
<dbReference type="GO" id="GO:0005737">
    <property type="term" value="C:cytoplasm"/>
    <property type="evidence" value="ECO:0007669"/>
    <property type="project" value="TreeGrafter"/>
</dbReference>
<dbReference type="InterPro" id="IPR001509">
    <property type="entry name" value="Epimerase_deHydtase"/>
</dbReference>
<dbReference type="Proteomes" id="UP000317835">
    <property type="component" value="Chromosome"/>
</dbReference>
<feature type="region of interest" description="Disordered" evidence="1">
    <location>
        <begin position="236"/>
        <end position="260"/>
    </location>
</feature>
<dbReference type="Pfam" id="PF01370">
    <property type="entry name" value="Epimerase"/>
    <property type="match status" value="1"/>
</dbReference>
<reference evidence="3 4" key="1">
    <citation type="submission" date="2019-02" db="EMBL/GenBank/DDBJ databases">
        <title>Deep-cultivation of Planctomycetes and their phenomic and genomic characterization uncovers novel biology.</title>
        <authorList>
            <person name="Wiegand S."/>
            <person name="Jogler M."/>
            <person name="Boedeker C."/>
            <person name="Pinto D."/>
            <person name="Vollmers J."/>
            <person name="Rivas-Marin E."/>
            <person name="Kohn T."/>
            <person name="Peeters S.H."/>
            <person name="Heuer A."/>
            <person name="Rast P."/>
            <person name="Oberbeckmann S."/>
            <person name="Bunk B."/>
            <person name="Jeske O."/>
            <person name="Meyerdierks A."/>
            <person name="Storesund J.E."/>
            <person name="Kallscheuer N."/>
            <person name="Luecker S."/>
            <person name="Lage O.M."/>
            <person name="Pohl T."/>
            <person name="Merkel B.J."/>
            <person name="Hornburger P."/>
            <person name="Mueller R.-W."/>
            <person name="Bruemmer F."/>
            <person name="Labrenz M."/>
            <person name="Spormann A.M."/>
            <person name="Op den Camp H."/>
            <person name="Overmann J."/>
            <person name="Amann R."/>
            <person name="Jetten M.S.M."/>
            <person name="Mascher T."/>
            <person name="Medema M.H."/>
            <person name="Devos D.P."/>
            <person name="Kaster A.-K."/>
            <person name="Ovreas L."/>
            <person name="Rohde M."/>
            <person name="Galperin M.Y."/>
            <person name="Jogler C."/>
        </authorList>
    </citation>
    <scope>NUCLEOTIDE SEQUENCE [LARGE SCALE GENOMIC DNA]</scope>
    <source>
        <strain evidence="3 4">ElP</strain>
    </source>
</reference>
<dbReference type="InterPro" id="IPR036291">
    <property type="entry name" value="NAD(P)-bd_dom_sf"/>
</dbReference>
<dbReference type="InterPro" id="IPR051783">
    <property type="entry name" value="NAD(P)-dependent_oxidoreduct"/>
</dbReference>
<dbReference type="CDD" id="cd05266">
    <property type="entry name" value="SDR_a4"/>
    <property type="match status" value="1"/>
</dbReference>
<dbReference type="PANTHER" id="PTHR48079:SF6">
    <property type="entry name" value="NAD(P)-BINDING DOMAIN-CONTAINING PROTEIN-RELATED"/>
    <property type="match status" value="1"/>
</dbReference>
<accession>A0A518H787</accession>
<dbReference type="AlphaFoldDB" id="A0A518H787"/>
<dbReference type="EMBL" id="CP036426">
    <property type="protein sequence ID" value="QDV36703.1"/>
    <property type="molecule type" value="Genomic_DNA"/>
</dbReference>
<evidence type="ECO:0000313" key="4">
    <source>
        <dbReference type="Proteomes" id="UP000317835"/>
    </source>
</evidence>